<evidence type="ECO:0008006" key="3">
    <source>
        <dbReference type="Google" id="ProtNLM"/>
    </source>
</evidence>
<protein>
    <recommendedName>
        <fullName evidence="3">Restriction endonuclease</fullName>
    </recommendedName>
</protein>
<gene>
    <name evidence="1" type="ORF">ACFO3F_06420</name>
</gene>
<reference evidence="2" key="1">
    <citation type="journal article" date="2019" name="Int. J. Syst. Evol. Microbiol.">
        <title>The Global Catalogue of Microorganisms (GCM) 10K type strain sequencing project: providing services to taxonomists for standard genome sequencing and annotation.</title>
        <authorList>
            <consortium name="The Broad Institute Genomics Platform"/>
            <consortium name="The Broad Institute Genome Sequencing Center for Infectious Disease"/>
            <person name="Wu L."/>
            <person name="Ma J."/>
        </authorList>
    </citation>
    <scope>NUCLEOTIDE SEQUENCE [LARGE SCALE GENOMIC DNA]</scope>
    <source>
        <strain evidence="2">JCM 3369</strain>
    </source>
</reference>
<comment type="caution">
    <text evidence="1">The sequence shown here is derived from an EMBL/GenBank/DDBJ whole genome shotgun (WGS) entry which is preliminary data.</text>
</comment>
<dbReference type="Proteomes" id="UP001595955">
    <property type="component" value="Unassembled WGS sequence"/>
</dbReference>
<organism evidence="1 2">
    <name type="scientific">Georgenia faecalis</name>
    <dbReference type="NCBI Taxonomy" id="2483799"/>
    <lineage>
        <taxon>Bacteria</taxon>
        <taxon>Bacillati</taxon>
        <taxon>Actinomycetota</taxon>
        <taxon>Actinomycetes</taxon>
        <taxon>Micrococcales</taxon>
        <taxon>Bogoriellaceae</taxon>
        <taxon>Georgenia</taxon>
    </lineage>
</organism>
<keyword evidence="2" id="KW-1185">Reference proteome</keyword>
<accession>A0ABV9D929</accession>
<name>A0ABV9D929_9MICO</name>
<evidence type="ECO:0000313" key="1">
    <source>
        <dbReference type="EMBL" id="MFC4554877.1"/>
    </source>
</evidence>
<dbReference type="RefSeq" id="WP_187695827.1">
    <property type="nucleotide sequence ID" value="NZ_CP033325.1"/>
</dbReference>
<proteinExistence type="predicted"/>
<sequence length="216" mass="23946">MSSYVHFTRSRLTDEEQAECDRVAGLAEQLHRFLMRRSADIDAVHVHNARSGAVQSIVSELLLDLLGFEEEAVIPRAYGLVTSARPDFYFELGPGRGVIAEVERGGTTTNNHDLKDMWKAHISPYAHHLFLVVPMANWRADGTAREKPFTAVARRVGAFFGDPRREVDVLSVHLFGYGGTGLPPQPDIDRRTEMEAITVEVVREDAVAADALAHPS</sequence>
<evidence type="ECO:0000313" key="2">
    <source>
        <dbReference type="Proteomes" id="UP001595955"/>
    </source>
</evidence>
<dbReference type="EMBL" id="JBHSGF010000003">
    <property type="protein sequence ID" value="MFC4554877.1"/>
    <property type="molecule type" value="Genomic_DNA"/>
</dbReference>